<protein>
    <submittedName>
        <fullName evidence="3">Thif family</fullName>
    </submittedName>
</protein>
<keyword evidence="1" id="KW-1133">Transmembrane helix</keyword>
<feature type="domain" description="THIF-type NAD/FAD binding fold" evidence="2">
    <location>
        <begin position="62"/>
        <end position="109"/>
    </location>
</feature>
<dbReference type="Gene3D" id="3.40.50.720">
    <property type="entry name" value="NAD(P)-binding Rossmann-like Domain"/>
    <property type="match status" value="1"/>
</dbReference>
<dbReference type="InterPro" id="IPR035985">
    <property type="entry name" value="Ubiquitin-activating_enz"/>
</dbReference>
<evidence type="ECO:0000313" key="3">
    <source>
        <dbReference type="EMBL" id="EWM24451.1"/>
    </source>
</evidence>
<feature type="transmembrane region" description="Helical" evidence="1">
    <location>
        <begin position="6"/>
        <end position="24"/>
    </location>
</feature>
<dbReference type="InterPro" id="IPR045886">
    <property type="entry name" value="ThiF/MoeB/HesA"/>
</dbReference>
<dbReference type="AlphaFoldDB" id="W7TV31"/>
<dbReference type="PANTHER" id="PTHR43267:SF2">
    <property type="entry name" value="TRNA THREONYLCARBAMOYLADENOSINE DEHYDRATASE 1-RELATED"/>
    <property type="match status" value="1"/>
</dbReference>
<dbReference type="EMBL" id="AZIL01001242">
    <property type="protein sequence ID" value="EWM24451.1"/>
    <property type="molecule type" value="Genomic_DNA"/>
</dbReference>
<dbReference type="GO" id="GO:0061503">
    <property type="term" value="F:tRNA threonylcarbamoyladenosine dehydratase"/>
    <property type="evidence" value="ECO:0007669"/>
    <property type="project" value="TreeGrafter"/>
</dbReference>
<reference evidence="3 4" key="1">
    <citation type="journal article" date="2014" name="Mol. Plant">
        <title>Chromosome Scale Genome Assembly and Transcriptome Profiling of Nannochloropsis gaditana in Nitrogen Depletion.</title>
        <authorList>
            <person name="Corteggiani Carpinelli E."/>
            <person name="Telatin A."/>
            <person name="Vitulo N."/>
            <person name="Forcato C."/>
            <person name="D'Angelo M."/>
            <person name="Schiavon R."/>
            <person name="Vezzi A."/>
            <person name="Giacometti G.M."/>
            <person name="Morosinotto T."/>
            <person name="Valle G."/>
        </authorList>
    </citation>
    <scope>NUCLEOTIDE SEQUENCE [LARGE SCALE GENOMIC DNA]</scope>
    <source>
        <strain evidence="3 4">B-31</strain>
    </source>
</reference>
<evidence type="ECO:0000313" key="4">
    <source>
        <dbReference type="Proteomes" id="UP000019335"/>
    </source>
</evidence>
<dbReference type="SUPFAM" id="SSF69572">
    <property type="entry name" value="Activating enzymes of the ubiquitin-like proteins"/>
    <property type="match status" value="1"/>
</dbReference>
<gene>
    <name evidence="3" type="ORF">Naga_100486g1</name>
</gene>
<keyword evidence="1" id="KW-0812">Transmembrane</keyword>
<sequence length="112" mass="12161">MSRSSSVLLFMAGAATASVLFLALHHQRRRQRHQTAPSISQSSHSVSSLPPSLEHELFARVVSFFGEESFPPIQKAFVVVVGLGGVGSHAAHMLVRSGVQRIRVIDFDQSPV</sequence>
<dbReference type="InterPro" id="IPR000594">
    <property type="entry name" value="ThiF_NAD_FAD-bd"/>
</dbReference>
<accession>W7TV31</accession>
<dbReference type="PANTHER" id="PTHR43267">
    <property type="entry name" value="TRNA THREONYLCARBAMOYLADENOSINE DEHYDRATASE"/>
    <property type="match status" value="1"/>
</dbReference>
<keyword evidence="4" id="KW-1185">Reference proteome</keyword>
<organism evidence="3 4">
    <name type="scientific">Nannochloropsis gaditana</name>
    <dbReference type="NCBI Taxonomy" id="72520"/>
    <lineage>
        <taxon>Eukaryota</taxon>
        <taxon>Sar</taxon>
        <taxon>Stramenopiles</taxon>
        <taxon>Ochrophyta</taxon>
        <taxon>Eustigmatophyceae</taxon>
        <taxon>Eustigmatales</taxon>
        <taxon>Monodopsidaceae</taxon>
        <taxon>Nannochloropsis</taxon>
    </lineage>
</organism>
<evidence type="ECO:0000259" key="2">
    <source>
        <dbReference type="Pfam" id="PF00899"/>
    </source>
</evidence>
<dbReference type="Proteomes" id="UP000019335">
    <property type="component" value="Chromosome 14"/>
</dbReference>
<comment type="caution">
    <text evidence="3">The sequence shown here is derived from an EMBL/GenBank/DDBJ whole genome shotgun (WGS) entry which is preliminary data.</text>
</comment>
<dbReference type="Pfam" id="PF00899">
    <property type="entry name" value="ThiF"/>
    <property type="match status" value="1"/>
</dbReference>
<evidence type="ECO:0000256" key="1">
    <source>
        <dbReference type="SAM" id="Phobius"/>
    </source>
</evidence>
<proteinExistence type="predicted"/>
<name>W7TV31_9STRA</name>
<dbReference type="GO" id="GO:0061504">
    <property type="term" value="P:cyclic threonylcarbamoyladenosine biosynthetic process"/>
    <property type="evidence" value="ECO:0007669"/>
    <property type="project" value="TreeGrafter"/>
</dbReference>
<keyword evidence="1" id="KW-0472">Membrane</keyword>
<dbReference type="GO" id="GO:0008641">
    <property type="term" value="F:ubiquitin-like modifier activating enzyme activity"/>
    <property type="evidence" value="ECO:0007669"/>
    <property type="project" value="InterPro"/>
</dbReference>